<sequence>MSEYSWVKYETIDDGAIAIISLNRPRQRNAQSRGLLVEVDDAFMAAERDDAVKVVILRGEGGSFSSGHDLGSKDSLAEREPGPNQHPSFSTNGATKDAVERTWRQEWHYYLTNTRRWRDLRKITIASVNGPVIAGGLMLTWCCDLIVAAEDAFFCDPVGSRLSMCGLEYFAHPWEFGPRKAKELLLTGDGIEAEEAYRLGMVNKVFKTEELADKTIEFARRIAKRPSATALMIKESVNQTVDNQGFYNSLQAAFNLHQMNHAHWQVHTGGDGIVPVPGKGAEEWNESGPMLPAVKDDVYPPAPTN</sequence>
<dbReference type="AlphaFoldDB" id="A0A2T0ZZH0"/>
<feature type="region of interest" description="Disordered" evidence="2">
    <location>
        <begin position="284"/>
        <end position="305"/>
    </location>
</feature>
<dbReference type="Gene3D" id="3.90.226.10">
    <property type="entry name" value="2-enoyl-CoA Hydratase, Chain A, domain 1"/>
    <property type="match status" value="1"/>
</dbReference>
<dbReference type="Proteomes" id="UP000237752">
    <property type="component" value="Unassembled WGS sequence"/>
</dbReference>
<feature type="compositionally biased region" description="Basic and acidic residues" evidence="2">
    <location>
        <begin position="70"/>
        <end position="81"/>
    </location>
</feature>
<organism evidence="3 4">
    <name type="scientific">Antricoccus suffuscus</name>
    <dbReference type="NCBI Taxonomy" id="1629062"/>
    <lineage>
        <taxon>Bacteria</taxon>
        <taxon>Bacillati</taxon>
        <taxon>Actinomycetota</taxon>
        <taxon>Actinomycetes</taxon>
        <taxon>Geodermatophilales</taxon>
        <taxon>Antricoccaceae</taxon>
        <taxon>Antricoccus</taxon>
    </lineage>
</organism>
<feature type="compositionally biased region" description="Polar residues" evidence="2">
    <location>
        <begin position="85"/>
        <end position="94"/>
    </location>
</feature>
<dbReference type="PANTHER" id="PTHR43802">
    <property type="entry name" value="ENOYL-COA HYDRATASE"/>
    <property type="match status" value="1"/>
</dbReference>
<dbReference type="RefSeq" id="WP_106349117.1">
    <property type="nucleotide sequence ID" value="NZ_PVUE01000008.1"/>
</dbReference>
<evidence type="ECO:0000313" key="4">
    <source>
        <dbReference type="Proteomes" id="UP000237752"/>
    </source>
</evidence>
<evidence type="ECO:0000256" key="2">
    <source>
        <dbReference type="SAM" id="MobiDB-lite"/>
    </source>
</evidence>
<keyword evidence="4" id="KW-1185">Reference proteome</keyword>
<gene>
    <name evidence="3" type="ORF">CLV47_10889</name>
</gene>
<proteinExistence type="inferred from homology"/>
<evidence type="ECO:0000256" key="1">
    <source>
        <dbReference type="ARBA" id="ARBA00005254"/>
    </source>
</evidence>
<accession>A0A2T0ZZH0</accession>
<dbReference type="OrthoDB" id="9807606at2"/>
<dbReference type="InterPro" id="IPR001753">
    <property type="entry name" value="Enoyl-CoA_hydra/iso"/>
</dbReference>
<dbReference type="SUPFAM" id="SSF52096">
    <property type="entry name" value="ClpP/crotonase"/>
    <property type="match status" value="1"/>
</dbReference>
<reference evidence="3 4" key="1">
    <citation type="submission" date="2018-03" db="EMBL/GenBank/DDBJ databases">
        <title>Genomic Encyclopedia of Archaeal and Bacterial Type Strains, Phase II (KMG-II): from individual species to whole genera.</title>
        <authorList>
            <person name="Goeker M."/>
        </authorList>
    </citation>
    <scope>NUCLEOTIDE SEQUENCE [LARGE SCALE GENOMIC DNA]</scope>
    <source>
        <strain evidence="3 4">DSM 100065</strain>
    </source>
</reference>
<name>A0A2T0ZZH0_9ACTN</name>
<dbReference type="NCBIfam" id="NF006140">
    <property type="entry name" value="PRK08290.1"/>
    <property type="match status" value="1"/>
</dbReference>
<comment type="caution">
    <text evidence="3">The sequence shown here is derived from an EMBL/GenBank/DDBJ whole genome shotgun (WGS) entry which is preliminary data.</text>
</comment>
<protein>
    <submittedName>
        <fullName evidence="3">Enoyl-CoA hydratase</fullName>
    </submittedName>
</protein>
<dbReference type="Pfam" id="PF00378">
    <property type="entry name" value="ECH_1"/>
    <property type="match status" value="1"/>
</dbReference>
<dbReference type="InterPro" id="IPR029045">
    <property type="entry name" value="ClpP/crotonase-like_dom_sf"/>
</dbReference>
<dbReference type="PANTHER" id="PTHR43802:SF1">
    <property type="entry name" value="IP11341P-RELATED"/>
    <property type="match status" value="1"/>
</dbReference>
<evidence type="ECO:0000313" key="3">
    <source>
        <dbReference type="EMBL" id="PRZ41730.1"/>
    </source>
</evidence>
<dbReference type="GO" id="GO:0003824">
    <property type="term" value="F:catalytic activity"/>
    <property type="evidence" value="ECO:0007669"/>
    <property type="project" value="UniProtKB-ARBA"/>
</dbReference>
<dbReference type="CDD" id="cd06558">
    <property type="entry name" value="crotonase-like"/>
    <property type="match status" value="1"/>
</dbReference>
<dbReference type="EMBL" id="PVUE01000008">
    <property type="protein sequence ID" value="PRZ41730.1"/>
    <property type="molecule type" value="Genomic_DNA"/>
</dbReference>
<comment type="similarity">
    <text evidence="1">Belongs to the enoyl-CoA hydratase/isomerase family.</text>
</comment>
<feature type="region of interest" description="Disordered" evidence="2">
    <location>
        <begin position="66"/>
        <end position="96"/>
    </location>
</feature>